<feature type="active site" description="Nucleophile" evidence="15">
    <location>
        <position position="268"/>
    </location>
</feature>
<evidence type="ECO:0000256" key="12">
    <source>
        <dbReference type="ARBA" id="ARBA00034013"/>
    </source>
</evidence>
<organism evidence="19 20">
    <name type="scientific">Thiocapsa marina 5811</name>
    <dbReference type="NCBI Taxonomy" id="768671"/>
    <lineage>
        <taxon>Bacteria</taxon>
        <taxon>Pseudomonadati</taxon>
        <taxon>Pseudomonadota</taxon>
        <taxon>Gammaproteobacteria</taxon>
        <taxon>Chromatiales</taxon>
        <taxon>Chromatiaceae</taxon>
        <taxon>Thiocapsa</taxon>
    </lineage>
</organism>
<evidence type="ECO:0000256" key="13">
    <source>
        <dbReference type="NCBIfam" id="TIGR02402"/>
    </source>
</evidence>
<keyword evidence="6" id="KW-0963">Cytoplasm</keyword>
<dbReference type="Pfam" id="PF00128">
    <property type="entry name" value="Alpha-amylase"/>
    <property type="match status" value="1"/>
</dbReference>
<evidence type="ECO:0000256" key="11">
    <source>
        <dbReference type="ARBA" id="ARBA00033284"/>
    </source>
</evidence>
<evidence type="ECO:0000256" key="4">
    <source>
        <dbReference type="ARBA" id="ARBA00012268"/>
    </source>
</evidence>
<dbReference type="EMBL" id="AFWV01000002">
    <property type="protein sequence ID" value="EGV19898.1"/>
    <property type="molecule type" value="Genomic_DNA"/>
</dbReference>
<keyword evidence="7 14" id="KW-0378">Hydrolase</keyword>
<dbReference type="Proteomes" id="UP000005459">
    <property type="component" value="Unassembled WGS sequence"/>
</dbReference>
<evidence type="ECO:0000256" key="6">
    <source>
        <dbReference type="ARBA" id="ARBA00022490"/>
    </source>
</evidence>
<feature type="site" description="Transition state stabilizer" evidence="17">
    <location>
        <position position="402"/>
    </location>
</feature>
<dbReference type="PANTHER" id="PTHR43651:SF11">
    <property type="entry name" value="MALTO-OLIGOSYLTREHALOSE TREHALOHYDROLASE"/>
    <property type="match status" value="1"/>
</dbReference>
<dbReference type="SUPFAM" id="SSF81296">
    <property type="entry name" value="E set domains"/>
    <property type="match status" value="1"/>
</dbReference>
<evidence type="ECO:0000256" key="7">
    <source>
        <dbReference type="ARBA" id="ARBA00022801"/>
    </source>
</evidence>
<reference evidence="19 20" key="1">
    <citation type="submission" date="2011-06" db="EMBL/GenBank/DDBJ databases">
        <title>The draft genome of Thiocapsa marina 5811.</title>
        <authorList>
            <consortium name="US DOE Joint Genome Institute (JGI-PGF)"/>
            <person name="Lucas S."/>
            <person name="Han J."/>
            <person name="Cheng J.-F."/>
            <person name="Goodwin L."/>
            <person name="Pitluck S."/>
            <person name="Peters L."/>
            <person name="Land M.L."/>
            <person name="Hauser L."/>
            <person name="Vogl K."/>
            <person name="Liu Z."/>
            <person name="Imhoff J."/>
            <person name="Thiel V."/>
            <person name="Frigaard N.-U."/>
            <person name="Bryant D."/>
            <person name="Woyke T.J."/>
        </authorList>
    </citation>
    <scope>NUCLEOTIDE SEQUENCE [LARGE SCALE GENOMIC DNA]</scope>
    <source>
        <strain evidence="19 20">5811</strain>
    </source>
</reference>
<feature type="binding site" evidence="16">
    <location>
        <begin position="401"/>
        <end position="406"/>
    </location>
    <ligand>
        <name>substrate</name>
    </ligand>
</feature>
<dbReference type="UniPathway" id="UPA00299"/>
<dbReference type="InterPro" id="IPR022567">
    <property type="entry name" value="DUF3459"/>
</dbReference>
<protein>
    <recommendedName>
        <fullName evidence="5 13">Malto-oligosyltrehalose trehalohydrolase</fullName>
        <shortName evidence="14">MTHase</shortName>
        <ecNumber evidence="4 13">3.2.1.141</ecNumber>
    </recommendedName>
    <alternativeName>
        <fullName evidence="11 14">4-alpha-D-((1-&gt;4)-alpha-D-glucano)trehalose trehalohydrolase</fullName>
    </alternativeName>
    <alternativeName>
        <fullName evidence="10 14">Maltooligosyl trehalose trehalohydrolase</fullName>
    </alternativeName>
</protein>
<evidence type="ECO:0000259" key="18">
    <source>
        <dbReference type="SMART" id="SM00642"/>
    </source>
</evidence>
<accession>F9U6M2</accession>
<dbReference type="CDD" id="cd11325">
    <property type="entry name" value="AmyAc_GTHase"/>
    <property type="match status" value="1"/>
</dbReference>
<name>F9U6M2_9GAMM</name>
<dbReference type="eggNOG" id="COG0296">
    <property type="taxonomic scope" value="Bacteria"/>
</dbReference>
<dbReference type="CDD" id="cd02853">
    <property type="entry name" value="E_set_MTHase_like_N"/>
    <property type="match status" value="1"/>
</dbReference>
<dbReference type="Pfam" id="PF02922">
    <property type="entry name" value="CBM_48"/>
    <property type="match status" value="1"/>
</dbReference>
<dbReference type="EC" id="3.2.1.141" evidence="4 13"/>
<dbReference type="SMART" id="SM00642">
    <property type="entry name" value="Aamy"/>
    <property type="match status" value="1"/>
</dbReference>
<evidence type="ECO:0000256" key="9">
    <source>
        <dbReference type="ARBA" id="ARBA00023295"/>
    </source>
</evidence>
<evidence type="ECO:0000256" key="1">
    <source>
        <dbReference type="ARBA" id="ARBA00004496"/>
    </source>
</evidence>
<keyword evidence="8" id="KW-0119">Carbohydrate metabolism</keyword>
<dbReference type="InterPro" id="IPR017853">
    <property type="entry name" value="GH"/>
</dbReference>
<gene>
    <name evidence="19" type="ORF">ThimaDRAFT_0574</name>
</gene>
<comment type="similarity">
    <text evidence="3 14">Belongs to the glycosyl hydrolase 13 family.</text>
</comment>
<evidence type="ECO:0000256" key="10">
    <source>
        <dbReference type="ARBA" id="ARBA00032057"/>
    </source>
</evidence>
<dbReference type="InterPro" id="IPR013783">
    <property type="entry name" value="Ig-like_fold"/>
</dbReference>
<evidence type="ECO:0000256" key="8">
    <source>
        <dbReference type="ARBA" id="ARBA00023277"/>
    </source>
</evidence>
<sequence length="630" mass="70652">MKARRQNMPFGAAVERDGSVRFRLWAPAARQVQLCLKHPEGERCLEMIATGAGWFECRTAEAHAGTLYSYRIDSGLEVPDPASRFQPHDVHGPSEVVDPAAFDWGTHPWNGRPWHEAVCYELHIGTFTREGTFSAAIERLDHLVALGITAIQLMPVADFPGQRNWGYDGALLFAPDSSYGRPDDLKRLVLEAHRRGLMVFLDVVYNHFGPEGNYLHLYAPQFFTERRHTPWGAAIDFDGPESREVRAFFIHNALYWLNEYGFDGLRLDAVHAILDDSHPDVLTELAETVRAGPGRDRRIHLILENDSNAASDLARDVGGTPRRYTAQWNDDFHHVAHLIATGERDGYYADYAGRPLYDLARCLAEGFAFQGEPSGFRHGEPRGEPSADLPPDAFVNWLQTHDQVGNRAFGERLHMLTSPEALKAMLAILLLAPSPPLLFMGEEWMARTPFLFFCDFGEDLARSVTEGRRQEFAKFTAFADPAVRRSIPDPNDPETFTRCKIDWNSASEPRHQEWLAFHRKLLELRRREIVPRIGQIRAGAAEIALLGDQGISVCWRLNDGSRLILGANLSDTELRLPGASPHVRATLLHLEPPEAGPDLEANRLPPWSVVWHLKADTNASGGVEVRAVGV</sequence>
<evidence type="ECO:0000256" key="3">
    <source>
        <dbReference type="ARBA" id="ARBA00008061"/>
    </source>
</evidence>
<comment type="catalytic activity">
    <reaction evidence="12 14">
        <text>hydrolysis of (1-&gt;4)-alpha-D-glucosidic linkage in 4-alpha-D-[(1-&gt;4)-alpha-D-glucanosyl]n trehalose to yield trehalose and (1-&gt;4)-alpha-D-glucan.</text>
        <dbReference type="EC" id="3.2.1.141"/>
    </reaction>
</comment>
<dbReference type="InterPro" id="IPR006047">
    <property type="entry name" value="GH13_cat_dom"/>
</dbReference>
<dbReference type="InterPro" id="IPR012768">
    <property type="entry name" value="Trehalose_TreZ"/>
</dbReference>
<dbReference type="PANTHER" id="PTHR43651">
    <property type="entry name" value="1,4-ALPHA-GLUCAN-BRANCHING ENZYME"/>
    <property type="match status" value="1"/>
</dbReference>
<feature type="domain" description="Glycosyl hydrolase family 13 catalytic" evidence="18">
    <location>
        <begin position="121"/>
        <end position="468"/>
    </location>
</feature>
<comment type="subcellular location">
    <subcellularLocation>
        <location evidence="1 15">Cytoplasm</location>
    </subcellularLocation>
</comment>
<evidence type="ECO:0000313" key="19">
    <source>
        <dbReference type="EMBL" id="EGV19898.1"/>
    </source>
</evidence>
<evidence type="ECO:0000256" key="14">
    <source>
        <dbReference type="PIRNR" id="PIRNR006337"/>
    </source>
</evidence>
<dbReference type="PATRIC" id="fig|768671.3.peg.626"/>
<evidence type="ECO:0000256" key="5">
    <source>
        <dbReference type="ARBA" id="ARBA00015938"/>
    </source>
</evidence>
<dbReference type="RefSeq" id="WP_007191451.1">
    <property type="nucleotide sequence ID" value="NZ_AFWV01000002.1"/>
</dbReference>
<evidence type="ECO:0000256" key="2">
    <source>
        <dbReference type="ARBA" id="ARBA00005199"/>
    </source>
</evidence>
<dbReference type="AlphaFoldDB" id="F9U6M2"/>
<feature type="active site" description="Proton donor" evidence="15">
    <location>
        <position position="304"/>
    </location>
</feature>
<feature type="binding site" evidence="16">
    <location>
        <begin position="330"/>
        <end position="334"/>
    </location>
    <ligand>
        <name>substrate</name>
    </ligand>
</feature>
<feature type="binding site" evidence="16">
    <location>
        <begin position="266"/>
        <end position="271"/>
    </location>
    <ligand>
        <name>substrate</name>
    </ligand>
</feature>
<dbReference type="Gene3D" id="2.60.40.10">
    <property type="entry name" value="Immunoglobulins"/>
    <property type="match status" value="1"/>
</dbReference>
<dbReference type="SUPFAM" id="SSF51445">
    <property type="entry name" value="(Trans)glycosidases"/>
    <property type="match status" value="1"/>
</dbReference>
<dbReference type="InterPro" id="IPR044901">
    <property type="entry name" value="Trehalose_TreZ_E-set_sf"/>
</dbReference>
<dbReference type="GO" id="GO:0005737">
    <property type="term" value="C:cytoplasm"/>
    <property type="evidence" value="ECO:0007669"/>
    <property type="project" value="UniProtKB-SubCell"/>
</dbReference>
<proteinExistence type="inferred from homology"/>
<keyword evidence="9 14" id="KW-0326">Glycosidase</keyword>
<evidence type="ECO:0000256" key="17">
    <source>
        <dbReference type="PIRSR" id="PIRSR006337-3"/>
    </source>
</evidence>
<dbReference type="Gene3D" id="1.10.10.760">
    <property type="entry name" value="E-set domains of sugar-utilizing enzymes"/>
    <property type="match status" value="1"/>
</dbReference>
<dbReference type="GO" id="GO:0033942">
    <property type="term" value="F:4-alpha-D-(1-&gt;4)-alpha-D-glucanotrehalose trehalohydrolase activity"/>
    <property type="evidence" value="ECO:0007669"/>
    <property type="project" value="UniProtKB-EC"/>
</dbReference>
<dbReference type="PIRSF" id="PIRSF006337">
    <property type="entry name" value="Trehalose_TreZ"/>
    <property type="match status" value="1"/>
</dbReference>
<dbReference type="InterPro" id="IPR004193">
    <property type="entry name" value="Glyco_hydro_13_N"/>
</dbReference>
<dbReference type="NCBIfam" id="TIGR02402">
    <property type="entry name" value="trehalose_TreZ"/>
    <property type="match status" value="1"/>
</dbReference>
<evidence type="ECO:0000313" key="20">
    <source>
        <dbReference type="Proteomes" id="UP000005459"/>
    </source>
</evidence>
<evidence type="ECO:0000256" key="15">
    <source>
        <dbReference type="PIRSR" id="PIRSR006337-1"/>
    </source>
</evidence>
<dbReference type="Pfam" id="PF11941">
    <property type="entry name" value="DUF3459"/>
    <property type="match status" value="1"/>
</dbReference>
<evidence type="ECO:0000256" key="16">
    <source>
        <dbReference type="PIRSR" id="PIRSR006337-2"/>
    </source>
</evidence>
<dbReference type="GO" id="GO:0005992">
    <property type="term" value="P:trehalose biosynthetic process"/>
    <property type="evidence" value="ECO:0007669"/>
    <property type="project" value="UniProtKB-UniRule"/>
</dbReference>
<comment type="pathway">
    <text evidence="2 14">Glycan biosynthesis; trehalose biosynthesis.</text>
</comment>
<keyword evidence="20" id="KW-1185">Reference proteome</keyword>
<dbReference type="InterPro" id="IPR014756">
    <property type="entry name" value="Ig_E-set"/>
</dbReference>
<dbReference type="STRING" id="768671.ThimaDRAFT_0574"/>
<dbReference type="Gene3D" id="3.20.20.80">
    <property type="entry name" value="Glycosidases"/>
    <property type="match status" value="1"/>
</dbReference>